<dbReference type="Proteomes" id="UP000319313">
    <property type="component" value="Unassembled WGS sequence"/>
</dbReference>
<dbReference type="EMBL" id="SFBL01000022">
    <property type="protein sequence ID" value="TRU29285.1"/>
    <property type="molecule type" value="Genomic_DNA"/>
</dbReference>
<protein>
    <recommendedName>
        <fullName evidence="3">DUF2281 domain-containing protein</fullName>
    </recommendedName>
</protein>
<dbReference type="AlphaFoldDB" id="A0A552E479"/>
<evidence type="ECO:0000313" key="2">
    <source>
        <dbReference type="Proteomes" id="UP000319313"/>
    </source>
</evidence>
<gene>
    <name evidence="1" type="ORF">EWV81_02960</name>
</gene>
<accession>A0A552E479</accession>
<evidence type="ECO:0008006" key="3">
    <source>
        <dbReference type="Google" id="ProtNLM"/>
    </source>
</evidence>
<organism evidence="1 2">
    <name type="scientific">Microcystis aeruginosa Ma_SC_T_19800800_S464</name>
    <dbReference type="NCBI Taxonomy" id="2486257"/>
    <lineage>
        <taxon>Bacteria</taxon>
        <taxon>Bacillati</taxon>
        <taxon>Cyanobacteriota</taxon>
        <taxon>Cyanophyceae</taxon>
        <taxon>Oscillatoriophycideae</taxon>
        <taxon>Chroococcales</taxon>
        <taxon>Microcystaceae</taxon>
        <taxon>Microcystis</taxon>
    </lineage>
</organism>
<evidence type="ECO:0000313" key="1">
    <source>
        <dbReference type="EMBL" id="TRU29285.1"/>
    </source>
</evidence>
<sequence>MINLETIQEDIASLPLDAQQTILKLVDILKKRYSLKQQEMKKQGTEDWSDFIGFIEAKPDLSQNYKTYLTSELKQKYDHC</sequence>
<comment type="caution">
    <text evidence="1">The sequence shown here is derived from an EMBL/GenBank/DDBJ whole genome shotgun (WGS) entry which is preliminary data.</text>
</comment>
<reference evidence="1 2" key="1">
    <citation type="submission" date="2019-01" db="EMBL/GenBank/DDBJ databases">
        <title>Coherence of Microcystis species and biogeography revealed through population genomics.</title>
        <authorList>
            <person name="Perez-Carrascal O.M."/>
            <person name="Terrat Y."/>
            <person name="Giani A."/>
            <person name="Fortin N."/>
            <person name="Tromas N."/>
            <person name="Shapiro B.J."/>
        </authorList>
    </citation>
    <scope>NUCLEOTIDE SEQUENCE [LARGE SCALE GENOMIC DNA]</scope>
    <source>
        <strain evidence="1">Ma_SC_T_19800800_S464</strain>
    </source>
</reference>
<name>A0A552E479_MICAE</name>
<proteinExistence type="predicted"/>